<keyword evidence="2" id="KW-1133">Transmembrane helix</keyword>
<keyword evidence="2" id="KW-0472">Membrane</keyword>
<sequence length="310" mass="33042">MSSCGASGKTSMKSPGPLRQRHRTSGWCSRMCLAAAAREENPRGGNGQVSTGQVMCELGKCDAAGLGCPTTPSSRFDCMEGYADWVRDWSQAKKQWCCRMRNRGCQTTTLKAPHDCGSGDVDSWPAGKSVYCCAATGTGCKYTKTTTTPQDQSTSPLGHEPASDEATTRPAEATTTSAEAVQEALPKAPASYDCRLSTAPWSTAQRAWCCSKMSVGCSQDHAGRKYLGGRLFGQMKVRPEGPHGPDLAGTIQALAVTAVAASATVLAAFALWRQYSFAPRRLGYHYLAVPSSARDERARPRRHAAPHGGP</sequence>
<dbReference type="Proteomes" id="UP001189429">
    <property type="component" value="Unassembled WGS sequence"/>
</dbReference>
<feature type="compositionally biased region" description="Low complexity" evidence="1">
    <location>
        <begin position="168"/>
        <end position="179"/>
    </location>
</feature>
<protein>
    <recommendedName>
        <fullName evidence="5">Cellulase</fullName>
    </recommendedName>
</protein>
<evidence type="ECO:0000256" key="2">
    <source>
        <dbReference type="SAM" id="Phobius"/>
    </source>
</evidence>
<evidence type="ECO:0000313" key="3">
    <source>
        <dbReference type="EMBL" id="CAK0863027.1"/>
    </source>
</evidence>
<feature type="region of interest" description="Disordered" evidence="1">
    <location>
        <begin position="1"/>
        <end position="23"/>
    </location>
</feature>
<proteinExistence type="predicted"/>
<evidence type="ECO:0008006" key="5">
    <source>
        <dbReference type="Google" id="ProtNLM"/>
    </source>
</evidence>
<reference evidence="3" key="1">
    <citation type="submission" date="2023-10" db="EMBL/GenBank/DDBJ databases">
        <authorList>
            <person name="Chen Y."/>
            <person name="Shah S."/>
            <person name="Dougan E. K."/>
            <person name="Thang M."/>
            <person name="Chan C."/>
        </authorList>
    </citation>
    <scope>NUCLEOTIDE SEQUENCE [LARGE SCALE GENOMIC DNA]</scope>
</reference>
<keyword evidence="4" id="KW-1185">Reference proteome</keyword>
<organism evidence="3 4">
    <name type="scientific">Prorocentrum cordatum</name>
    <dbReference type="NCBI Taxonomy" id="2364126"/>
    <lineage>
        <taxon>Eukaryota</taxon>
        <taxon>Sar</taxon>
        <taxon>Alveolata</taxon>
        <taxon>Dinophyceae</taxon>
        <taxon>Prorocentrales</taxon>
        <taxon>Prorocentraceae</taxon>
        <taxon>Prorocentrum</taxon>
    </lineage>
</organism>
<evidence type="ECO:0000256" key="1">
    <source>
        <dbReference type="SAM" id="MobiDB-lite"/>
    </source>
</evidence>
<feature type="compositionally biased region" description="Low complexity" evidence="1">
    <location>
        <begin position="146"/>
        <end position="156"/>
    </location>
</feature>
<gene>
    <name evidence="3" type="ORF">PCOR1329_LOCUS51297</name>
</gene>
<dbReference type="EMBL" id="CAUYUJ010016221">
    <property type="protein sequence ID" value="CAK0863027.1"/>
    <property type="molecule type" value="Genomic_DNA"/>
</dbReference>
<comment type="caution">
    <text evidence="3">The sequence shown here is derived from an EMBL/GenBank/DDBJ whole genome shotgun (WGS) entry which is preliminary data.</text>
</comment>
<keyword evidence="2" id="KW-0812">Transmembrane</keyword>
<accession>A0ABN9UV23</accession>
<name>A0ABN9UV23_9DINO</name>
<feature type="compositionally biased region" description="Polar residues" evidence="1">
    <location>
        <begin position="1"/>
        <end position="13"/>
    </location>
</feature>
<feature type="region of interest" description="Disordered" evidence="1">
    <location>
        <begin position="146"/>
        <end position="179"/>
    </location>
</feature>
<feature type="transmembrane region" description="Helical" evidence="2">
    <location>
        <begin position="253"/>
        <end position="272"/>
    </location>
</feature>
<evidence type="ECO:0000313" key="4">
    <source>
        <dbReference type="Proteomes" id="UP001189429"/>
    </source>
</evidence>